<feature type="transmembrane region" description="Helical" evidence="1">
    <location>
        <begin position="324"/>
        <end position="343"/>
    </location>
</feature>
<keyword evidence="1" id="KW-0472">Membrane</keyword>
<accession>A0ABS7Y1D0</accession>
<evidence type="ECO:0000313" key="2">
    <source>
        <dbReference type="EMBL" id="MCA0153738.1"/>
    </source>
</evidence>
<organism evidence="2 3">
    <name type="scientific">Winogradskyella vincentii</name>
    <dbReference type="NCBI Taxonomy" id="2877122"/>
    <lineage>
        <taxon>Bacteria</taxon>
        <taxon>Pseudomonadati</taxon>
        <taxon>Bacteroidota</taxon>
        <taxon>Flavobacteriia</taxon>
        <taxon>Flavobacteriales</taxon>
        <taxon>Flavobacteriaceae</taxon>
        <taxon>Winogradskyella</taxon>
    </lineage>
</organism>
<dbReference type="RefSeq" id="WP_224478698.1">
    <property type="nucleotide sequence ID" value="NZ_JAIUJS010000005.1"/>
</dbReference>
<dbReference type="Proteomes" id="UP001198402">
    <property type="component" value="Unassembled WGS sequence"/>
</dbReference>
<comment type="caution">
    <text evidence="2">The sequence shown here is derived from an EMBL/GenBank/DDBJ whole genome shotgun (WGS) entry which is preliminary data.</text>
</comment>
<protein>
    <recommendedName>
        <fullName evidence="4">Glycosyltransferase RgtA/B/C/D-like domain-containing protein</fullName>
    </recommendedName>
</protein>
<feature type="transmembrane region" description="Helical" evidence="1">
    <location>
        <begin position="274"/>
        <end position="293"/>
    </location>
</feature>
<sequence length="352" mass="40324">MPLIADETTYNKIASNILLGKYYLKDYPSTVTPIIPFVLAFFKTTVNPIIGLTLHKLLHIFLAVLGFRYLYLFLLNLNLKKSIVLAIVALAAVNPIGITFFGRLYPEGILMFSFWGFIYYASAKVKTSHFIKMLLLFVILVLTRYLYAILGVIILYNCYRYYLNLSKKKILKLLKYSVIIALPVLLWLKYVNNIEQNNLSEISYFSRFKAENPLMYNIKAGLGIIKHDEVNKVNGIPAFASLFVPIDGFRNYILSVGLIIAFLAGYLSRKLPLGSKILVISIVLTMLGLIFAGTGFSRYWLILLPGFLLGYYYLASKLKIPDKWILIAVYSLCIIYVINEFRLDYLILNRYL</sequence>
<keyword evidence="1" id="KW-0812">Transmembrane</keyword>
<feature type="transmembrane region" description="Helical" evidence="1">
    <location>
        <begin position="83"/>
        <end position="101"/>
    </location>
</feature>
<proteinExistence type="predicted"/>
<feature type="transmembrane region" description="Helical" evidence="1">
    <location>
        <begin position="135"/>
        <end position="158"/>
    </location>
</feature>
<keyword evidence="1" id="KW-1133">Transmembrane helix</keyword>
<feature type="transmembrane region" description="Helical" evidence="1">
    <location>
        <begin position="57"/>
        <end position="77"/>
    </location>
</feature>
<evidence type="ECO:0000256" key="1">
    <source>
        <dbReference type="SAM" id="Phobius"/>
    </source>
</evidence>
<evidence type="ECO:0000313" key="3">
    <source>
        <dbReference type="Proteomes" id="UP001198402"/>
    </source>
</evidence>
<feature type="transmembrane region" description="Helical" evidence="1">
    <location>
        <begin position="170"/>
        <end position="190"/>
    </location>
</feature>
<gene>
    <name evidence="2" type="ORF">LBV24_10960</name>
</gene>
<evidence type="ECO:0008006" key="4">
    <source>
        <dbReference type="Google" id="ProtNLM"/>
    </source>
</evidence>
<name>A0ABS7Y1D0_9FLAO</name>
<dbReference type="EMBL" id="JAIUJS010000005">
    <property type="protein sequence ID" value="MCA0153738.1"/>
    <property type="molecule type" value="Genomic_DNA"/>
</dbReference>
<reference evidence="3" key="1">
    <citation type="submission" date="2023-07" db="EMBL/GenBank/DDBJ databases">
        <authorList>
            <person name="Yue Y."/>
        </authorList>
    </citation>
    <scope>NUCLEOTIDE SEQUENCE [LARGE SCALE GENOMIC DNA]</scope>
    <source>
        <strain evidence="3">2Y89</strain>
    </source>
</reference>
<feature type="transmembrane region" description="Helical" evidence="1">
    <location>
        <begin position="31"/>
        <end position="50"/>
    </location>
</feature>
<keyword evidence="3" id="KW-1185">Reference proteome</keyword>
<feature type="transmembrane region" description="Helical" evidence="1">
    <location>
        <begin position="249"/>
        <end position="267"/>
    </location>
</feature>